<dbReference type="AlphaFoldDB" id="X1LDL6"/>
<evidence type="ECO:0000313" key="2">
    <source>
        <dbReference type="EMBL" id="GAI17203.1"/>
    </source>
</evidence>
<comment type="caution">
    <text evidence="2">The sequence shown here is derived from an EMBL/GenBank/DDBJ whole genome shotgun (WGS) entry which is preliminary data.</text>
</comment>
<gene>
    <name evidence="2" type="ORF">S06H3_16569</name>
</gene>
<keyword evidence="1" id="KW-0175">Coiled coil</keyword>
<protein>
    <submittedName>
        <fullName evidence="2">Uncharacterized protein</fullName>
    </submittedName>
</protein>
<feature type="coiled-coil region" evidence="1">
    <location>
        <begin position="76"/>
        <end position="152"/>
    </location>
</feature>
<organism evidence="2">
    <name type="scientific">marine sediment metagenome</name>
    <dbReference type="NCBI Taxonomy" id="412755"/>
    <lineage>
        <taxon>unclassified sequences</taxon>
        <taxon>metagenomes</taxon>
        <taxon>ecological metagenomes</taxon>
    </lineage>
</organism>
<reference evidence="2" key="1">
    <citation type="journal article" date="2014" name="Front. Microbiol.">
        <title>High frequency of phylogenetically diverse reductive dehalogenase-homologous genes in deep subseafloor sedimentary metagenomes.</title>
        <authorList>
            <person name="Kawai M."/>
            <person name="Futagami T."/>
            <person name="Toyoda A."/>
            <person name="Takaki Y."/>
            <person name="Nishi S."/>
            <person name="Hori S."/>
            <person name="Arai W."/>
            <person name="Tsubouchi T."/>
            <person name="Morono Y."/>
            <person name="Uchiyama I."/>
            <person name="Ito T."/>
            <person name="Fujiyama A."/>
            <person name="Inagaki F."/>
            <person name="Takami H."/>
        </authorList>
    </citation>
    <scope>NUCLEOTIDE SEQUENCE</scope>
    <source>
        <strain evidence="2">Expedition CK06-06</strain>
    </source>
</reference>
<dbReference type="EMBL" id="BARV01008202">
    <property type="protein sequence ID" value="GAI17203.1"/>
    <property type="molecule type" value="Genomic_DNA"/>
</dbReference>
<name>X1LDL6_9ZZZZ</name>
<proteinExistence type="predicted"/>
<sequence length="163" mass="19198">MAEEFNEEEKEKKIEKDVDRIDKDLLQKAKNSRDLIDKKLRTFENSIDIVSNARKTDVESEKVEGKKITFEKSEEIKELEKRFEVVTKKINDKEEYLIALEEKISGLEEIYNRKIESSNTLNEELAIVIGNKEKLETEYNDLQNRIIDLNNAYEARKIDLTVL</sequence>
<feature type="non-terminal residue" evidence="2">
    <location>
        <position position="163"/>
    </location>
</feature>
<evidence type="ECO:0000256" key="1">
    <source>
        <dbReference type="SAM" id="Coils"/>
    </source>
</evidence>
<accession>X1LDL6</accession>